<keyword evidence="2" id="KW-1185">Reference proteome</keyword>
<proteinExistence type="predicted"/>
<accession>A0A931N4Y6</accession>
<protein>
    <submittedName>
        <fullName evidence="1">Uncharacterized protein</fullName>
    </submittedName>
</protein>
<organism evidence="1 2">
    <name type="scientific">Nocardia bovistercoris</name>
    <dbReference type="NCBI Taxonomy" id="2785916"/>
    <lineage>
        <taxon>Bacteria</taxon>
        <taxon>Bacillati</taxon>
        <taxon>Actinomycetota</taxon>
        <taxon>Actinomycetes</taxon>
        <taxon>Mycobacteriales</taxon>
        <taxon>Nocardiaceae</taxon>
        <taxon>Nocardia</taxon>
    </lineage>
</organism>
<dbReference type="EMBL" id="JADMLG010000008">
    <property type="protein sequence ID" value="MBH0778776.1"/>
    <property type="molecule type" value="Genomic_DNA"/>
</dbReference>
<comment type="caution">
    <text evidence="1">The sequence shown here is derived from an EMBL/GenBank/DDBJ whole genome shotgun (WGS) entry which is preliminary data.</text>
</comment>
<dbReference type="Proteomes" id="UP000655751">
    <property type="component" value="Unassembled WGS sequence"/>
</dbReference>
<name>A0A931N4Y6_9NOCA</name>
<evidence type="ECO:0000313" key="2">
    <source>
        <dbReference type="Proteomes" id="UP000655751"/>
    </source>
</evidence>
<dbReference type="RefSeq" id="WP_196151073.1">
    <property type="nucleotide sequence ID" value="NZ_JADMLG010000008.1"/>
</dbReference>
<reference evidence="1" key="1">
    <citation type="submission" date="2020-11" db="EMBL/GenBank/DDBJ databases">
        <title>Nocardia NEAU-351.nov., a novel actinomycete isolated from the cow dung.</title>
        <authorList>
            <person name="Zhang X."/>
        </authorList>
    </citation>
    <scope>NUCLEOTIDE SEQUENCE</scope>
    <source>
        <strain evidence="1">NEAU-351</strain>
    </source>
</reference>
<sequence length="45" mass="5104">MVNVPAQILTRLYLNSTVDTQEATEEVLGTDFMAELVDEFDRRTA</sequence>
<evidence type="ECO:0000313" key="1">
    <source>
        <dbReference type="EMBL" id="MBH0778776.1"/>
    </source>
</evidence>
<dbReference type="AlphaFoldDB" id="A0A931N4Y6"/>
<gene>
    <name evidence="1" type="ORF">IT779_21070</name>
</gene>